<reference evidence="1" key="1">
    <citation type="submission" date="2022-06" db="EMBL/GenBank/DDBJ databases">
        <title>Fusarium solani species complex genomes reveal bases of compartmentalisation and animal pathogenesis.</title>
        <authorList>
            <person name="Tsai I.J."/>
        </authorList>
    </citation>
    <scope>NUCLEOTIDE SEQUENCE</scope>
    <source>
        <strain evidence="1">Fu6.1</strain>
    </source>
</reference>
<protein>
    <submittedName>
        <fullName evidence="1">Uncharacterized protein</fullName>
    </submittedName>
</protein>
<accession>A0ACC0QUG8</accession>
<evidence type="ECO:0000313" key="1">
    <source>
        <dbReference type="EMBL" id="KAI8666688.1"/>
    </source>
</evidence>
<dbReference type="Proteomes" id="UP001065298">
    <property type="component" value="Chromosome 6"/>
</dbReference>
<organism evidence="1 2">
    <name type="scientific">Fusarium keratoplasticum</name>
    <dbReference type="NCBI Taxonomy" id="1328300"/>
    <lineage>
        <taxon>Eukaryota</taxon>
        <taxon>Fungi</taxon>
        <taxon>Dikarya</taxon>
        <taxon>Ascomycota</taxon>
        <taxon>Pezizomycotina</taxon>
        <taxon>Sordariomycetes</taxon>
        <taxon>Hypocreomycetidae</taxon>
        <taxon>Hypocreales</taxon>
        <taxon>Nectriaceae</taxon>
        <taxon>Fusarium</taxon>
        <taxon>Fusarium solani species complex</taxon>
    </lineage>
</organism>
<proteinExistence type="predicted"/>
<evidence type="ECO:0000313" key="2">
    <source>
        <dbReference type="Proteomes" id="UP001065298"/>
    </source>
</evidence>
<gene>
    <name evidence="1" type="ORF">NCS57_00894700</name>
</gene>
<dbReference type="EMBL" id="CM046508">
    <property type="protein sequence ID" value="KAI8666688.1"/>
    <property type="molecule type" value="Genomic_DNA"/>
</dbReference>
<comment type="caution">
    <text evidence="1">The sequence shown here is derived from an EMBL/GenBank/DDBJ whole genome shotgun (WGS) entry which is preliminary data.</text>
</comment>
<name>A0ACC0QUG8_9HYPO</name>
<sequence>MYGPAPPRPKKTNFRRNRAGCEPCRSIKKKCDEGKPTCQRCETKGTVCSYGSAPFQFRDANFWAAQKVKQVRGDRAHIASPQLIQNSFPLNESPGATGREVADPLLESQLQARQSAPNQEPTQMSYVKKTQWTVDKTDKQTFGYRALQPGPRLFGGSKEELYMTHFAVHVCDILPPSLEAVSTAAKGKSVLQNAAMAIGAANLANLQGSYTRHQSTGPQLWIPDPRHRLDALNYAGKALSLARRGQLKGVDVLVSAHLLLSFVELELGTFDGLHRYLSSLDDLIYQTRDKLLDCEKGQDLLVAAVHARTTQRYIVGPWSTSTAPSERENFWLGLERQVLSDSASFQKAGSDAYLLIQRIRLIITMQHNRTSPSPVMEALIKQLLPLIAPNLVSHHGEQPSELSLTQAHEQSLAEMRHLARMISVLKPPSDSLSQPDHLAEPEAIRLESHEHAMHAADYAFFQILCDETIVQSLSQPPKSCTLATDGQAAHWLQVLMSIARGLDIAKCAHRNMYRRGICSMLFLAGLLCRDTGVFDLLEEVLDKILARGSGWEDVTFPTLLARPTIQVVRDQLRLRRVIILASTMTEDFDKSCTIVSNRLSQVLLVHGVEANGELFDDTVPLGGG</sequence>
<keyword evidence="2" id="KW-1185">Reference proteome</keyword>